<comment type="caution">
    <text evidence="2">The sequence shown here is derived from an EMBL/GenBank/DDBJ whole genome shotgun (WGS) entry which is preliminary data.</text>
</comment>
<evidence type="ECO:0000256" key="1">
    <source>
        <dbReference type="SAM" id="MobiDB-lite"/>
    </source>
</evidence>
<feature type="region of interest" description="Disordered" evidence="1">
    <location>
        <begin position="32"/>
        <end position="51"/>
    </location>
</feature>
<accession>A0ABR1SCN5</accession>
<sequence length="162" mass="17298">MCSPAHPLRITWIESGGIRTPAIAEPVVGAVPDQLGAPKGSPETRPPDHQDTLHEGAAVVAEDAQALRARGDEREELIPGEAAHDLELEFRRQALEGAAHSGHYFHDLGRRWVIGHVAGPRVWGAGHGGHSPSLGGLGKQWVLHRLLLSDLGGTDRGRLNKG</sequence>
<evidence type="ECO:0000313" key="2">
    <source>
        <dbReference type="EMBL" id="KAK8029575.1"/>
    </source>
</evidence>
<name>A0ABR1SCN5_9PEZI</name>
<evidence type="ECO:0000313" key="3">
    <source>
        <dbReference type="Proteomes" id="UP001444661"/>
    </source>
</evidence>
<organism evidence="2 3">
    <name type="scientific">Apiospora rasikravindrae</name>
    <dbReference type="NCBI Taxonomy" id="990691"/>
    <lineage>
        <taxon>Eukaryota</taxon>
        <taxon>Fungi</taxon>
        <taxon>Dikarya</taxon>
        <taxon>Ascomycota</taxon>
        <taxon>Pezizomycotina</taxon>
        <taxon>Sordariomycetes</taxon>
        <taxon>Xylariomycetidae</taxon>
        <taxon>Amphisphaeriales</taxon>
        <taxon>Apiosporaceae</taxon>
        <taxon>Apiospora</taxon>
    </lineage>
</organism>
<dbReference type="Proteomes" id="UP001444661">
    <property type="component" value="Unassembled WGS sequence"/>
</dbReference>
<protein>
    <submittedName>
        <fullName evidence="2">Uncharacterized protein</fullName>
    </submittedName>
</protein>
<keyword evidence="3" id="KW-1185">Reference proteome</keyword>
<gene>
    <name evidence="2" type="ORF">PG993_010866</name>
</gene>
<reference evidence="2 3" key="1">
    <citation type="submission" date="2023-01" db="EMBL/GenBank/DDBJ databases">
        <title>Analysis of 21 Apiospora genomes using comparative genomics revels a genus with tremendous synthesis potential of carbohydrate active enzymes and secondary metabolites.</title>
        <authorList>
            <person name="Sorensen T."/>
        </authorList>
    </citation>
    <scope>NUCLEOTIDE SEQUENCE [LARGE SCALE GENOMIC DNA]</scope>
    <source>
        <strain evidence="2 3">CBS 33761</strain>
    </source>
</reference>
<dbReference type="EMBL" id="JAQQWK010000010">
    <property type="protein sequence ID" value="KAK8029575.1"/>
    <property type="molecule type" value="Genomic_DNA"/>
</dbReference>
<proteinExistence type="predicted"/>